<sequence>MDLVEVEENLFAATDAKLHGDMCKVLSAIYCKILSIFPSFEAARPKSRSGIQALCSLHIAIEKAKNVLQHCAECSKLYLVC</sequence>
<dbReference type="GO" id="GO:0016874">
    <property type="term" value="F:ligase activity"/>
    <property type="evidence" value="ECO:0007669"/>
    <property type="project" value="UniProtKB-KW"/>
</dbReference>
<accession>A0A2P2LC96</accession>
<keyword evidence="1" id="KW-0436">Ligase</keyword>
<organism evidence="1">
    <name type="scientific">Rhizophora mucronata</name>
    <name type="common">Asiatic mangrove</name>
    <dbReference type="NCBI Taxonomy" id="61149"/>
    <lineage>
        <taxon>Eukaryota</taxon>
        <taxon>Viridiplantae</taxon>
        <taxon>Streptophyta</taxon>
        <taxon>Embryophyta</taxon>
        <taxon>Tracheophyta</taxon>
        <taxon>Spermatophyta</taxon>
        <taxon>Magnoliopsida</taxon>
        <taxon>eudicotyledons</taxon>
        <taxon>Gunneridae</taxon>
        <taxon>Pentapetalae</taxon>
        <taxon>rosids</taxon>
        <taxon>fabids</taxon>
        <taxon>Malpighiales</taxon>
        <taxon>Rhizophoraceae</taxon>
        <taxon>Rhizophora</taxon>
    </lineage>
</organism>
<proteinExistence type="predicted"/>
<reference evidence="1" key="1">
    <citation type="submission" date="2018-02" db="EMBL/GenBank/DDBJ databases">
        <title>Rhizophora mucronata_Transcriptome.</title>
        <authorList>
            <person name="Meera S.P."/>
            <person name="Sreeshan A."/>
            <person name="Augustine A."/>
        </authorList>
    </citation>
    <scope>NUCLEOTIDE SEQUENCE</scope>
    <source>
        <tissue evidence="1">Leaf</tissue>
    </source>
</reference>
<evidence type="ECO:0000313" key="1">
    <source>
        <dbReference type="EMBL" id="MBX15597.1"/>
    </source>
</evidence>
<name>A0A2P2LC96_RHIMU</name>
<dbReference type="AlphaFoldDB" id="A0A2P2LC96"/>
<protein>
    <submittedName>
        <fullName evidence="1">Ubiquitin-protein ligase</fullName>
    </submittedName>
</protein>
<dbReference type="EMBL" id="GGEC01035113">
    <property type="protein sequence ID" value="MBX15597.1"/>
    <property type="molecule type" value="Transcribed_RNA"/>
</dbReference>